<accession>A0A1G9XN58</accession>
<feature type="signal peptide" evidence="2">
    <location>
        <begin position="1"/>
        <end position="21"/>
    </location>
</feature>
<evidence type="ECO:0000256" key="2">
    <source>
        <dbReference type="SAM" id="SignalP"/>
    </source>
</evidence>
<protein>
    <recommendedName>
        <fullName evidence="5">Heavy-metal resistance</fullName>
    </recommendedName>
</protein>
<evidence type="ECO:0000256" key="1">
    <source>
        <dbReference type="SAM" id="Coils"/>
    </source>
</evidence>
<dbReference type="AlphaFoldDB" id="A0A1G9XN58"/>
<name>A0A1G9XN58_9FLAO</name>
<gene>
    <name evidence="3" type="ORF">SAMN04488514_11873</name>
</gene>
<feature type="chain" id="PRO_5011684410" description="Heavy-metal resistance" evidence="2">
    <location>
        <begin position="22"/>
        <end position="148"/>
    </location>
</feature>
<dbReference type="EMBL" id="FNGV01000018">
    <property type="protein sequence ID" value="SDM97856.1"/>
    <property type="molecule type" value="Genomic_DNA"/>
</dbReference>
<reference evidence="3 4" key="1">
    <citation type="submission" date="2016-10" db="EMBL/GenBank/DDBJ databases">
        <authorList>
            <person name="de Groot N.N."/>
        </authorList>
    </citation>
    <scope>NUCLEOTIDE SEQUENCE [LARGE SCALE GENOMIC DNA]</scope>
    <source>
        <strain evidence="3 4">DSM 19886</strain>
    </source>
</reference>
<organism evidence="3 4">
    <name type="scientific">Kriegella aquimaris</name>
    <dbReference type="NCBI Taxonomy" id="192904"/>
    <lineage>
        <taxon>Bacteria</taxon>
        <taxon>Pseudomonadati</taxon>
        <taxon>Bacteroidota</taxon>
        <taxon>Flavobacteriia</taxon>
        <taxon>Flavobacteriales</taxon>
        <taxon>Flavobacteriaceae</taxon>
        <taxon>Kriegella</taxon>
    </lineage>
</organism>
<dbReference type="Proteomes" id="UP000199440">
    <property type="component" value="Unassembled WGS sequence"/>
</dbReference>
<dbReference type="OrthoDB" id="1445945at2"/>
<evidence type="ECO:0000313" key="3">
    <source>
        <dbReference type="EMBL" id="SDM97856.1"/>
    </source>
</evidence>
<evidence type="ECO:0000313" key="4">
    <source>
        <dbReference type="Proteomes" id="UP000199440"/>
    </source>
</evidence>
<dbReference type="STRING" id="192904.SAMN04488514_11873"/>
<keyword evidence="2" id="KW-0732">Signal</keyword>
<dbReference type="RefSeq" id="WP_089895240.1">
    <property type="nucleotide sequence ID" value="NZ_FNGV01000018.1"/>
</dbReference>
<sequence length="148" mass="16867">MFVKALASFSVLFFISFLCHAQLPDCTLGLGSSKTENIITIFQLNEAQIAVLEELQGKAEVSNKVLEEEAKKLFAEHPQSTEAEMIVLAQKYKKLQLKMVELSKESDTRLLETFNEKQYQRYRSLCKEAFRDPIKVIPAVYTDSISPE</sequence>
<proteinExistence type="predicted"/>
<keyword evidence="4" id="KW-1185">Reference proteome</keyword>
<keyword evidence="1" id="KW-0175">Coiled coil</keyword>
<evidence type="ECO:0008006" key="5">
    <source>
        <dbReference type="Google" id="ProtNLM"/>
    </source>
</evidence>
<feature type="coiled-coil region" evidence="1">
    <location>
        <begin position="52"/>
        <end position="105"/>
    </location>
</feature>